<protein>
    <submittedName>
        <fullName evidence="1">Uncharacterized protein</fullName>
    </submittedName>
</protein>
<keyword evidence="2" id="KW-1185">Reference proteome</keyword>
<name>A0A5P8D9Z4_9CAUD</name>
<accession>A0A5P8D9Z4</accession>
<evidence type="ECO:0000313" key="2">
    <source>
        <dbReference type="Proteomes" id="UP000325899"/>
    </source>
</evidence>
<sequence length="34" mass="3753">MSNPTTVTACDRSMTTLTPIWSLRLPLRPVAEPP</sequence>
<proteinExistence type="predicted"/>
<dbReference type="EMBL" id="MN284906">
    <property type="protein sequence ID" value="QFP95807.1"/>
    <property type="molecule type" value="Genomic_DNA"/>
</dbReference>
<gene>
    <name evidence="1" type="primary">54</name>
    <name evidence="1" type="ORF">SEA_CHERRYONLIM_54</name>
</gene>
<dbReference type="GeneID" id="77939209"/>
<dbReference type="KEGG" id="vg:77939209"/>
<dbReference type="Proteomes" id="UP000325899">
    <property type="component" value="Segment"/>
</dbReference>
<organism evidence="1 2">
    <name type="scientific">Gordonia phage CherryonLim</name>
    <dbReference type="NCBI Taxonomy" id="2652411"/>
    <lineage>
        <taxon>Viruses</taxon>
        <taxon>Duplodnaviria</taxon>
        <taxon>Heunggongvirae</taxon>
        <taxon>Uroviricota</taxon>
        <taxon>Caudoviricetes</taxon>
        <taxon>Ponsvirus</taxon>
        <taxon>Ponsvirus cherryonlim</taxon>
    </lineage>
</organism>
<reference evidence="1 2" key="1">
    <citation type="submission" date="2019-08" db="EMBL/GenBank/DDBJ databases">
        <authorList>
            <person name="Lim D."/>
            <person name="Batin B."/>
            <person name="Choi E."/>
            <person name="Dhami J."/>
            <person name="Figueroa S."/>
            <person name="Kim S."/>
            <person name="Kim U."/>
            <person name="Klim L."/>
            <person name="Lee Y.S."/>
            <person name="Nathaniel A."/>
            <person name="Shih C."/>
            <person name="Simental K."/>
            <person name="Shu E."/>
            <person name="Trivedi R."/>
            <person name="Valladolid I."/>
            <person name="Wang C."/>
            <person name="Ward C."/>
            <person name="Yoo K."/>
            <person name="Choi J.D."/>
            <person name="Dean N."/>
            <person name="Muthiah A.S."/>
            <person name="Diaz A."/>
            <person name="Garlena R.A."/>
            <person name="Russell D.A."/>
            <person name="Pope W.H."/>
            <person name="Jacobs-Sera D."/>
            <person name="Hatfull G.F."/>
        </authorList>
    </citation>
    <scope>NUCLEOTIDE SEQUENCE [LARGE SCALE GENOMIC DNA]</scope>
</reference>
<evidence type="ECO:0000313" key="1">
    <source>
        <dbReference type="EMBL" id="QFP95807.1"/>
    </source>
</evidence>
<dbReference type="RefSeq" id="YP_010663189.1">
    <property type="nucleotide sequence ID" value="NC_070893.1"/>
</dbReference>